<evidence type="ECO:0000313" key="8">
    <source>
        <dbReference type="Proteomes" id="UP000006044"/>
    </source>
</evidence>
<dbReference type="InterPro" id="IPR011814">
    <property type="entry name" value="BioC"/>
</dbReference>
<dbReference type="SUPFAM" id="SSF53335">
    <property type="entry name" value="S-adenosyl-L-methionine-dependent methyltransferases"/>
    <property type="match status" value="1"/>
</dbReference>
<dbReference type="GeneID" id="77850067"/>
<dbReference type="UniPathway" id="UPA00078"/>
<dbReference type="PANTHER" id="PTHR43861">
    <property type="entry name" value="TRANS-ACONITATE 2-METHYLTRANSFERASE-RELATED"/>
    <property type="match status" value="1"/>
</dbReference>
<evidence type="ECO:0000259" key="6">
    <source>
        <dbReference type="Pfam" id="PF13649"/>
    </source>
</evidence>
<evidence type="ECO:0000256" key="3">
    <source>
        <dbReference type="ARBA" id="ARBA00022691"/>
    </source>
</evidence>
<feature type="domain" description="Methyltransferase" evidence="6">
    <location>
        <begin position="259"/>
        <end position="349"/>
    </location>
</feature>
<dbReference type="PANTHER" id="PTHR43861:SF1">
    <property type="entry name" value="TRANS-ACONITATE 2-METHYLTRANSFERASE"/>
    <property type="match status" value="1"/>
</dbReference>
<dbReference type="InterPro" id="IPR029063">
    <property type="entry name" value="SAM-dependent_MTases_sf"/>
</dbReference>
<dbReference type="CDD" id="cd02440">
    <property type="entry name" value="AdoMet_MTases"/>
    <property type="match status" value="1"/>
</dbReference>
<comment type="caution">
    <text evidence="7">The sequence shown here is derived from an EMBL/GenBank/DDBJ whole genome shotgun (WGS) entry which is preliminary data.</text>
</comment>
<proteinExistence type="inferred from homology"/>
<keyword evidence="8" id="KW-1185">Reference proteome</keyword>
<keyword evidence="4 5" id="KW-0093">Biotin biosynthesis</keyword>
<dbReference type="GO" id="GO:0010340">
    <property type="term" value="F:carboxyl-O-methyltransferase activity"/>
    <property type="evidence" value="ECO:0007669"/>
    <property type="project" value="UniProtKB-UniRule"/>
</dbReference>
<dbReference type="Proteomes" id="UP000006044">
    <property type="component" value="Unassembled WGS sequence"/>
</dbReference>
<dbReference type="EC" id="2.1.1.197" evidence="5"/>
<evidence type="ECO:0000256" key="2">
    <source>
        <dbReference type="ARBA" id="ARBA00022679"/>
    </source>
</evidence>
<keyword evidence="1 5" id="KW-0489">Methyltransferase</keyword>
<dbReference type="AlphaFoldDB" id="K0X957"/>
<dbReference type="GO" id="GO:0032259">
    <property type="term" value="P:methylation"/>
    <property type="evidence" value="ECO:0007669"/>
    <property type="project" value="UniProtKB-KW"/>
</dbReference>
<dbReference type="OrthoDB" id="7688089at2"/>
<dbReference type="InterPro" id="IPR041698">
    <property type="entry name" value="Methyltransf_25"/>
</dbReference>
<evidence type="ECO:0000256" key="5">
    <source>
        <dbReference type="HAMAP-Rule" id="MF_00835"/>
    </source>
</evidence>
<dbReference type="HAMAP" id="MF_00835">
    <property type="entry name" value="BioC"/>
    <property type="match status" value="1"/>
</dbReference>
<dbReference type="STRING" id="742726.HMPREF9448_01534"/>
<comment type="pathway">
    <text evidence="5">Cofactor biosynthesis; biotin biosynthesis.</text>
</comment>
<dbReference type="GO" id="GO:0009102">
    <property type="term" value="P:biotin biosynthetic process"/>
    <property type="evidence" value="ECO:0007669"/>
    <property type="project" value="UniProtKB-UniRule"/>
</dbReference>
<evidence type="ECO:0000256" key="1">
    <source>
        <dbReference type="ARBA" id="ARBA00022603"/>
    </source>
</evidence>
<dbReference type="Gene3D" id="3.40.50.150">
    <property type="entry name" value="Vaccinia Virus protein VP39"/>
    <property type="match status" value="1"/>
</dbReference>
<dbReference type="NCBIfam" id="TIGR02072">
    <property type="entry name" value="BioC"/>
    <property type="match status" value="1"/>
</dbReference>
<comment type="catalytic activity">
    <reaction evidence="5">
        <text>malonyl-[ACP] + S-adenosyl-L-methionine = malonyl-[ACP] methyl ester + S-adenosyl-L-homocysteine</text>
        <dbReference type="Rhea" id="RHEA:17105"/>
        <dbReference type="Rhea" id="RHEA-COMP:9623"/>
        <dbReference type="Rhea" id="RHEA-COMP:9954"/>
        <dbReference type="ChEBI" id="CHEBI:57856"/>
        <dbReference type="ChEBI" id="CHEBI:59789"/>
        <dbReference type="ChEBI" id="CHEBI:78449"/>
        <dbReference type="ChEBI" id="CHEBI:78845"/>
        <dbReference type="EC" id="2.1.1.197"/>
    </reaction>
</comment>
<dbReference type="Pfam" id="PF13649">
    <property type="entry name" value="Methyltransf_25"/>
    <property type="match status" value="1"/>
</dbReference>
<name>K0X957_9BACT</name>
<dbReference type="GO" id="GO:0102130">
    <property type="term" value="F:malonyl-CoA methyltransferase activity"/>
    <property type="evidence" value="ECO:0007669"/>
    <property type="project" value="UniProtKB-EC"/>
</dbReference>
<comment type="function">
    <text evidence="5">Converts the free carboxyl group of a malonyl-thioester to its methyl ester by transfer of a methyl group from S-adenosyl-L-methionine (SAM). It allows to synthesize pimeloyl-ACP via the fatty acid synthetic pathway.</text>
</comment>
<accession>K0X957</accession>
<dbReference type="eggNOG" id="COG2226">
    <property type="taxonomic scope" value="Bacteria"/>
</dbReference>
<dbReference type="HOGENOM" id="CLU_590080_0_0_10"/>
<dbReference type="PATRIC" id="fig|742726.3.peg.1612"/>
<comment type="similarity">
    <text evidence="5">Belongs to the methyltransferase superfamily.</text>
</comment>
<dbReference type="InterPro" id="IPR007398">
    <property type="entry name" value="BioG"/>
</dbReference>
<dbReference type="RefSeq" id="WP_008861995.1">
    <property type="nucleotide sequence ID" value="NZ_JH815204.1"/>
</dbReference>
<evidence type="ECO:0000313" key="7">
    <source>
        <dbReference type="EMBL" id="EJZ64274.1"/>
    </source>
</evidence>
<dbReference type="Pfam" id="PF04301">
    <property type="entry name" value="BioG"/>
    <property type="match status" value="1"/>
</dbReference>
<sequence>MIQTFISRRHTDDLILLFAGWGMDTHPFAYLSHIGCDCCVCYDYTDLNFDTTPFLDYKNIEVYAWSFGVWAAATVLPDKGLPIRHATAINGTECGIDIEKGIPPEIFRATLEHLNEASLKKFYRRMCCEHLDDFKEAFPERDMNSLYDELRAIGENITLHPRPRFRWDKAIIGTRDLIFPARNQVNAWEGTTVVQELDEPHFFHFRPVVLENRLDKATIKNSFGNAASTYEREGLIQSRIARQLNDKIPSRLNKCIDNILEIGCGTGKLTRCLIDRFPDARFTINDLSPEMKDYITALPFKQLSFKEGDAEKIEFDETYHLITSASTIQWFTDLEGFLKRISGNLSDTGTIAVSTFAAGNLPEIQSLMTAEMPYWEYAELKRLFEKHFRVELFEQEEYTLRFDTPVELLRHLKNTGVTGISGHSRQKGFDFIKRYRKTFDGKKEITLTYRPVYIVAHKKTQI</sequence>
<evidence type="ECO:0000256" key="4">
    <source>
        <dbReference type="ARBA" id="ARBA00022756"/>
    </source>
</evidence>
<reference evidence="7 8" key="1">
    <citation type="submission" date="2012-08" db="EMBL/GenBank/DDBJ databases">
        <title>The Genome Sequence of Barnesiella intestinihominis YIT 11860.</title>
        <authorList>
            <consortium name="The Broad Institute Genome Sequencing Platform"/>
            <person name="Earl A."/>
            <person name="Ward D."/>
            <person name="Feldgarden M."/>
            <person name="Gevers D."/>
            <person name="Morotomi M."/>
            <person name="Walker B."/>
            <person name="Young S.K."/>
            <person name="Zeng Q."/>
            <person name="Gargeya S."/>
            <person name="Fitzgerald M."/>
            <person name="Haas B."/>
            <person name="Abouelleil A."/>
            <person name="Alvarado L."/>
            <person name="Arachchi H.M."/>
            <person name="Berlin A.M."/>
            <person name="Chapman S.B."/>
            <person name="Goldberg J."/>
            <person name="Griggs A."/>
            <person name="Gujja S."/>
            <person name="Hansen M."/>
            <person name="Howarth C."/>
            <person name="Imamovic A."/>
            <person name="Larimer J."/>
            <person name="McCowen C."/>
            <person name="Montmayeur A."/>
            <person name="Murphy C."/>
            <person name="Neiman D."/>
            <person name="Pearson M."/>
            <person name="Priest M."/>
            <person name="Roberts A."/>
            <person name="Saif S."/>
            <person name="Shea T."/>
            <person name="Sisk P."/>
            <person name="Sykes S."/>
            <person name="Wortman J."/>
            <person name="Nusbaum C."/>
            <person name="Birren B."/>
        </authorList>
    </citation>
    <scope>NUCLEOTIDE SEQUENCE [LARGE SCALE GENOMIC DNA]</scope>
    <source>
        <strain evidence="7 8">YIT 11860</strain>
    </source>
</reference>
<keyword evidence="2 5" id="KW-0808">Transferase</keyword>
<dbReference type="eggNOG" id="COG2830">
    <property type="taxonomic scope" value="Bacteria"/>
</dbReference>
<protein>
    <recommendedName>
        <fullName evidence="5">Malonyl-[acyl-carrier protein] O-methyltransferase</fullName>
        <shortName evidence="5">Malonyl-ACP O-methyltransferase</shortName>
        <ecNumber evidence="5">2.1.1.197</ecNumber>
    </recommendedName>
    <alternativeName>
        <fullName evidence="5">Biotin synthesis protein BioC</fullName>
    </alternativeName>
</protein>
<gene>
    <name evidence="5" type="primary">bioC</name>
    <name evidence="7" type="ORF">HMPREF9448_01534</name>
</gene>
<keyword evidence="3 5" id="KW-0949">S-adenosyl-L-methionine</keyword>
<organism evidence="7 8">
    <name type="scientific">Barnesiella intestinihominis YIT 11860</name>
    <dbReference type="NCBI Taxonomy" id="742726"/>
    <lineage>
        <taxon>Bacteria</taxon>
        <taxon>Pseudomonadati</taxon>
        <taxon>Bacteroidota</taxon>
        <taxon>Bacteroidia</taxon>
        <taxon>Bacteroidales</taxon>
        <taxon>Barnesiellaceae</taxon>
        <taxon>Barnesiella</taxon>
    </lineage>
</organism>
<dbReference type="EMBL" id="ADLE01000009">
    <property type="protein sequence ID" value="EJZ64274.1"/>
    <property type="molecule type" value="Genomic_DNA"/>
</dbReference>
<dbReference type="ESTHER" id="9porp-k0x957">
    <property type="family name" value="BioG_Pimeloyl-ACP-methyl-esterase"/>
</dbReference>